<dbReference type="EMBL" id="CP029190">
    <property type="protein sequence ID" value="QES51694.1"/>
    <property type="molecule type" value="Genomic_DNA"/>
</dbReference>
<dbReference type="PROSITE" id="PS00107">
    <property type="entry name" value="PROTEIN_KINASE_ATP"/>
    <property type="match status" value="1"/>
</dbReference>
<dbReference type="GO" id="GO:0004674">
    <property type="term" value="F:protein serine/threonine kinase activity"/>
    <property type="evidence" value="ECO:0007669"/>
    <property type="project" value="TreeGrafter"/>
</dbReference>
<feature type="binding site" evidence="5">
    <location>
        <position position="85"/>
    </location>
    <ligand>
        <name>ATP</name>
        <dbReference type="ChEBI" id="CHEBI:30616"/>
    </ligand>
</feature>
<organism evidence="8 9">
    <name type="scientific">Streptomyces venezuelae</name>
    <dbReference type="NCBI Taxonomy" id="54571"/>
    <lineage>
        <taxon>Bacteria</taxon>
        <taxon>Bacillati</taxon>
        <taxon>Actinomycetota</taxon>
        <taxon>Actinomycetes</taxon>
        <taxon>Kitasatosporales</taxon>
        <taxon>Streptomycetaceae</taxon>
        <taxon>Streptomyces</taxon>
    </lineage>
</organism>
<feature type="region of interest" description="Disordered" evidence="6">
    <location>
        <begin position="513"/>
        <end position="579"/>
    </location>
</feature>
<evidence type="ECO:0000256" key="2">
    <source>
        <dbReference type="ARBA" id="ARBA00022741"/>
    </source>
</evidence>
<dbReference type="SUPFAM" id="SSF82171">
    <property type="entry name" value="DPP6 N-terminal domain-like"/>
    <property type="match status" value="1"/>
</dbReference>
<dbReference type="InterPro" id="IPR011042">
    <property type="entry name" value="6-blade_b-propeller_TolB-like"/>
</dbReference>
<dbReference type="SMART" id="SM00220">
    <property type="entry name" value="S_TKc"/>
    <property type="match status" value="1"/>
</dbReference>
<dbReference type="SUPFAM" id="SSF56112">
    <property type="entry name" value="Protein kinase-like (PK-like)"/>
    <property type="match status" value="1"/>
</dbReference>
<dbReference type="InterPro" id="IPR011659">
    <property type="entry name" value="WD40"/>
</dbReference>
<dbReference type="InterPro" id="IPR008271">
    <property type="entry name" value="Ser/Thr_kinase_AS"/>
</dbReference>
<feature type="compositionally biased region" description="Low complexity" evidence="6">
    <location>
        <begin position="329"/>
        <end position="340"/>
    </location>
</feature>
<dbReference type="CDD" id="cd14014">
    <property type="entry name" value="STKc_PknB_like"/>
    <property type="match status" value="1"/>
</dbReference>
<feature type="compositionally biased region" description="Gly residues" evidence="6">
    <location>
        <begin position="544"/>
        <end position="579"/>
    </location>
</feature>
<dbReference type="GO" id="GO:0005524">
    <property type="term" value="F:ATP binding"/>
    <property type="evidence" value="ECO:0007669"/>
    <property type="project" value="UniProtKB-UniRule"/>
</dbReference>
<dbReference type="InterPro" id="IPR000719">
    <property type="entry name" value="Prot_kinase_dom"/>
</dbReference>
<gene>
    <name evidence="8" type="ORF">DEJ50_31430</name>
</gene>
<feature type="region of interest" description="Disordered" evidence="6">
    <location>
        <begin position="633"/>
        <end position="661"/>
    </location>
</feature>
<dbReference type="Pfam" id="PF00069">
    <property type="entry name" value="Pkinase"/>
    <property type="match status" value="1"/>
</dbReference>
<feature type="compositionally biased region" description="Low complexity" evidence="6">
    <location>
        <begin position="513"/>
        <end position="543"/>
    </location>
</feature>
<feature type="region of interest" description="Disordered" evidence="6">
    <location>
        <begin position="440"/>
        <end position="462"/>
    </location>
</feature>
<dbReference type="Gene3D" id="3.30.200.20">
    <property type="entry name" value="Phosphorylase Kinase, domain 1"/>
    <property type="match status" value="1"/>
</dbReference>
<evidence type="ECO:0000256" key="5">
    <source>
        <dbReference type="PROSITE-ProRule" id="PRU10141"/>
    </source>
</evidence>
<keyword evidence="1" id="KW-0808">Transferase</keyword>
<dbReference type="PROSITE" id="PS50011">
    <property type="entry name" value="PROTEIN_KINASE_DOM"/>
    <property type="match status" value="1"/>
</dbReference>
<accession>A0A5P2D963</accession>
<feature type="region of interest" description="Disordered" evidence="6">
    <location>
        <begin position="326"/>
        <end position="413"/>
    </location>
</feature>
<dbReference type="Pfam" id="PF07676">
    <property type="entry name" value="PD40"/>
    <property type="match status" value="4"/>
</dbReference>
<dbReference type="Gene3D" id="2.120.10.30">
    <property type="entry name" value="TolB, C-terminal domain"/>
    <property type="match status" value="1"/>
</dbReference>
<evidence type="ECO:0000256" key="6">
    <source>
        <dbReference type="SAM" id="MobiDB-lite"/>
    </source>
</evidence>
<dbReference type="InterPro" id="IPR011009">
    <property type="entry name" value="Kinase-like_dom_sf"/>
</dbReference>
<proteinExistence type="predicted"/>
<keyword evidence="2 5" id="KW-0547">Nucleotide-binding</keyword>
<keyword evidence="3" id="KW-0418">Kinase</keyword>
<dbReference type="InterPro" id="IPR017441">
    <property type="entry name" value="Protein_kinase_ATP_BS"/>
</dbReference>
<dbReference type="PANTHER" id="PTHR43289">
    <property type="entry name" value="MITOGEN-ACTIVATED PROTEIN KINASE KINASE KINASE 20-RELATED"/>
    <property type="match status" value="1"/>
</dbReference>
<evidence type="ECO:0000313" key="9">
    <source>
        <dbReference type="Proteomes" id="UP000325211"/>
    </source>
</evidence>
<dbReference type="OrthoDB" id="3915799at2"/>
<evidence type="ECO:0000256" key="1">
    <source>
        <dbReference type="ARBA" id="ARBA00022679"/>
    </source>
</evidence>
<dbReference type="Proteomes" id="UP000325211">
    <property type="component" value="Chromosome"/>
</dbReference>
<evidence type="ECO:0000259" key="7">
    <source>
        <dbReference type="PROSITE" id="PS50011"/>
    </source>
</evidence>
<evidence type="ECO:0000256" key="3">
    <source>
        <dbReference type="ARBA" id="ARBA00022777"/>
    </source>
</evidence>
<name>A0A5P2D963_STRVZ</name>
<protein>
    <recommendedName>
        <fullName evidence="7">Protein kinase domain-containing protein</fullName>
    </recommendedName>
</protein>
<keyword evidence="4 5" id="KW-0067">ATP-binding</keyword>
<evidence type="ECO:0000256" key="4">
    <source>
        <dbReference type="ARBA" id="ARBA00022840"/>
    </source>
</evidence>
<sequence length="931" mass="91568">MAARTAVRTRPAGGAAALDVRVRWPVGRCWHRAWCETGVHMKPLEPGDPASVGEGRYRLTGRLGQGGMGVVYLGRSQSGRAVAVKVVRPELSTEPGFRRRFADEVAAARRVGGFHTAPVVDADPEADPAWLVTAFVPGPTLAAVIGRVGALPVDTLTVLAAGLAEALEAIHRAGVIHRDLKPANIIVAEDGPRVIDFGIARALDGTALTQTGLQVGTPGFLAPEQLTGGTVTPAVDMFALGVVLTQAAGGSPFGDGPSAARHYKVVHEEPDLRAVPGELLELIAACLSKDPAGRPTPGAFLDRLTVRHPAGEGWLPDEATRLLPRQDPADAADPAGAAAPEYPLTTPDAMPAGGGAPDTVTATGPAPAEALPGAGTPPAPGRGAVPGAGPGAVAGGSAGPGPGPAAGGAAKPTGPVADAAAAAAGGGAVPGQGPGAVAGAAPGGGAGASPGTPPARAGAARPAGPVAGAAAAAAGGGAVPSPGPGAVAGASPHTIAAPAEAAGTAAAGAVPDAGADGASPGTAVAAGSGTTSAPAPAGPEGPAGRPGAGAGARPGPGAGEGAGPGPGGAPAGTAGLGPGPAAGAGPVGYGAWVDPGASVDEGRRTRRRAGAVVAAVLVAATVGVLVWQPWRGGSDDGANGAGGPSTPPASATPTGPAPYPTDAMLVRTDTAKGWPQNCHGRIARREGSTTAASKPLVSGTTCDMLPQWAPDRRSFAFTRVTPDGASVWAARADGSAEYRIAAIAGGRVSWSPDGKRLAVLSVRNGVQQLFVITLATGSARQLTTGSTPVEDPAWSPDGRQIAVSLQAGRDNWQIHLVDPEAPGSAPRQVTRLPHPALDPVWSPDGRTFAYTAGTYGTSTQGDIRLVGSDGGNDRALVSTGHHEMDPSWSPDGSWLAFVRGPYEEPAIWAVRADGTDERKVGSGSEGHPAWR</sequence>
<dbReference type="PROSITE" id="PS00108">
    <property type="entry name" value="PROTEIN_KINASE_ST"/>
    <property type="match status" value="1"/>
</dbReference>
<dbReference type="Gene3D" id="2.120.10.60">
    <property type="entry name" value="Tricorn protease N-terminal domain"/>
    <property type="match status" value="1"/>
</dbReference>
<dbReference type="Gene3D" id="1.10.510.10">
    <property type="entry name" value="Transferase(Phosphotransferase) domain 1"/>
    <property type="match status" value="1"/>
</dbReference>
<evidence type="ECO:0000313" key="8">
    <source>
        <dbReference type="EMBL" id="QES51694.1"/>
    </source>
</evidence>
<feature type="compositionally biased region" description="Gly residues" evidence="6">
    <location>
        <begin position="384"/>
        <end position="406"/>
    </location>
</feature>
<dbReference type="AlphaFoldDB" id="A0A5P2D963"/>
<feature type="compositionally biased region" description="Low complexity" evidence="6">
    <location>
        <begin position="362"/>
        <end position="374"/>
    </location>
</feature>
<feature type="domain" description="Protein kinase" evidence="7">
    <location>
        <begin position="57"/>
        <end position="311"/>
    </location>
</feature>
<reference evidence="8 9" key="1">
    <citation type="submission" date="2018-05" db="EMBL/GenBank/DDBJ databases">
        <title>Streptomyces venezuelae.</title>
        <authorList>
            <person name="Kim W."/>
            <person name="Lee N."/>
            <person name="Cho B.-K."/>
        </authorList>
    </citation>
    <scope>NUCLEOTIDE SEQUENCE [LARGE SCALE GENOMIC DNA]</scope>
    <source>
        <strain evidence="8 9">ATCC 21782</strain>
    </source>
</reference>
<dbReference type="PANTHER" id="PTHR43289:SF34">
    <property type="entry name" value="SERINE_THREONINE-PROTEIN KINASE YBDM-RELATED"/>
    <property type="match status" value="1"/>
</dbReference>